<dbReference type="EMBL" id="REFR01000013">
    <property type="protein sequence ID" value="RMB04458.1"/>
    <property type="molecule type" value="Genomic_DNA"/>
</dbReference>
<organism evidence="3 4">
    <name type="scientific">Eilatimonas milleporae</name>
    <dbReference type="NCBI Taxonomy" id="911205"/>
    <lineage>
        <taxon>Bacteria</taxon>
        <taxon>Pseudomonadati</taxon>
        <taxon>Pseudomonadota</taxon>
        <taxon>Alphaproteobacteria</taxon>
        <taxon>Kordiimonadales</taxon>
        <taxon>Kordiimonadaceae</taxon>
        <taxon>Eilatimonas</taxon>
    </lineage>
</organism>
<dbReference type="FunCoup" id="A0A3M0C406">
    <property type="interactions" value="34"/>
</dbReference>
<gene>
    <name evidence="3" type="ORF">BXY39_2721</name>
</gene>
<comment type="caution">
    <text evidence="3">The sequence shown here is derived from an EMBL/GenBank/DDBJ whole genome shotgun (WGS) entry which is preliminary data.</text>
</comment>
<dbReference type="InterPro" id="IPR039567">
    <property type="entry name" value="Gly-zipper"/>
</dbReference>
<dbReference type="AlphaFoldDB" id="A0A3M0C406"/>
<proteinExistence type="predicted"/>
<feature type="region of interest" description="Disordered" evidence="1">
    <location>
        <begin position="168"/>
        <end position="188"/>
    </location>
</feature>
<reference evidence="3 4" key="1">
    <citation type="submission" date="2018-10" db="EMBL/GenBank/DDBJ databases">
        <title>Genomic Encyclopedia of Archaeal and Bacterial Type Strains, Phase II (KMG-II): from individual species to whole genera.</title>
        <authorList>
            <person name="Goeker M."/>
        </authorList>
    </citation>
    <scope>NUCLEOTIDE SEQUENCE [LARGE SCALE GENOMIC DNA]</scope>
    <source>
        <strain evidence="3 4">DSM 25217</strain>
    </source>
</reference>
<evidence type="ECO:0000259" key="2">
    <source>
        <dbReference type="Pfam" id="PF13488"/>
    </source>
</evidence>
<feature type="compositionally biased region" description="Low complexity" evidence="1">
    <location>
        <begin position="170"/>
        <end position="188"/>
    </location>
</feature>
<dbReference type="Proteomes" id="UP000271227">
    <property type="component" value="Unassembled WGS sequence"/>
</dbReference>
<evidence type="ECO:0000256" key="1">
    <source>
        <dbReference type="SAM" id="MobiDB-lite"/>
    </source>
</evidence>
<keyword evidence="3" id="KW-0449">Lipoprotein</keyword>
<keyword evidence="4" id="KW-1185">Reference proteome</keyword>
<protein>
    <submittedName>
        <fullName evidence="3">Outer membrane lipoprotein SlyB</fullName>
    </submittedName>
</protein>
<name>A0A3M0C406_9PROT</name>
<accession>A0A3M0C406</accession>
<dbReference type="InParanoid" id="A0A3M0C406"/>
<dbReference type="Pfam" id="PF13488">
    <property type="entry name" value="Gly-zipper_Omp"/>
    <property type="match status" value="1"/>
</dbReference>
<sequence>MATATTAHKPTSILSPLVRAVGLTALLLTVGACTRDLSSDSYSRGATGEVRRVERGTIESYRFVEIENTSTGVGTVAGAGVGAAAGSSIGDDEVAVIGAIGGAVIGGLIGSGVEKELTDTKGYEYIIRTESGNLVTLVQADKTPLPRGTPVIILFSRDRSRVIVDESAFNQQPSPVQQNQNQQPGSGR</sequence>
<evidence type="ECO:0000313" key="4">
    <source>
        <dbReference type="Proteomes" id="UP000271227"/>
    </source>
</evidence>
<dbReference type="RefSeq" id="WP_121939398.1">
    <property type="nucleotide sequence ID" value="NZ_REFR01000013.1"/>
</dbReference>
<evidence type="ECO:0000313" key="3">
    <source>
        <dbReference type="EMBL" id="RMB04458.1"/>
    </source>
</evidence>
<dbReference type="OrthoDB" id="8482104at2"/>
<feature type="domain" description="Glycine zipper" evidence="2">
    <location>
        <begin position="73"/>
        <end position="116"/>
    </location>
</feature>